<protein>
    <submittedName>
        <fullName evidence="2">Calcium binding protein</fullName>
    </submittedName>
</protein>
<accession>A0A4R6UHN2</accession>
<proteinExistence type="predicted"/>
<dbReference type="InterPro" id="IPR020994">
    <property type="entry name" value="Uncharacterised_Ca-bd_CcbP"/>
</dbReference>
<evidence type="ECO:0000313" key="2">
    <source>
        <dbReference type="EMBL" id="TDQ42654.1"/>
    </source>
</evidence>
<gene>
    <name evidence="2" type="ORF">EV213_10183</name>
</gene>
<dbReference type="EMBL" id="SNYJ01000001">
    <property type="protein sequence ID" value="TDQ42654.1"/>
    <property type="molecule type" value="Genomic_DNA"/>
</dbReference>
<dbReference type="Proteomes" id="UP000295632">
    <property type="component" value="Unassembled WGS sequence"/>
</dbReference>
<sequence length="297" mass="34270">MILLLGYIQIQNNQGKVYIMSTKKEKVAEKKKQLKELSLAFSQEHLNSEYDEVIEKLIDKMGRKREVPFLTGRMDIWAAAVVHSLGTINFLFDKSFEPYVAVSDICEFFNTKQSTSVQKSKVIRDMFKMSYYDNEFSTASMSESSPFNSMSMMNGFLLSNDLVKDKVVEWEAEVAKILGIDELDPSKDYHDSDIFRFLAVTPERLETFYTYLQDNLSFPFDAMYEEENGPTSVLQMDVTCVQLNQDIKIDDIYAILIDVKIDEGVVTLPLGSMTVSSKNQNADLIELYNHWFWVYHS</sequence>
<comment type="caution">
    <text evidence="2">The sequence shown here is derived from an EMBL/GenBank/DDBJ whole genome shotgun (WGS) entry which is preliminary data.</text>
</comment>
<feature type="domain" description="DUF6398" evidence="1">
    <location>
        <begin position="35"/>
        <end position="138"/>
    </location>
</feature>
<evidence type="ECO:0000313" key="3">
    <source>
        <dbReference type="Proteomes" id="UP000295632"/>
    </source>
</evidence>
<organism evidence="2 3">
    <name type="scientific">Aureibacillus halotolerans</name>
    <dbReference type="NCBI Taxonomy" id="1508390"/>
    <lineage>
        <taxon>Bacteria</taxon>
        <taxon>Bacillati</taxon>
        <taxon>Bacillota</taxon>
        <taxon>Bacilli</taxon>
        <taxon>Bacillales</taxon>
        <taxon>Bacillaceae</taxon>
        <taxon>Aureibacillus</taxon>
    </lineage>
</organism>
<dbReference type="InterPro" id="IPR045651">
    <property type="entry name" value="DUF6398"/>
</dbReference>
<evidence type="ECO:0000259" key="1">
    <source>
        <dbReference type="Pfam" id="PF19935"/>
    </source>
</evidence>
<dbReference type="AlphaFoldDB" id="A0A4R6UHN2"/>
<reference evidence="2 3" key="1">
    <citation type="submission" date="2019-03" db="EMBL/GenBank/DDBJ databases">
        <title>Genomic Encyclopedia of Type Strains, Phase IV (KMG-IV): sequencing the most valuable type-strain genomes for metagenomic binning, comparative biology and taxonomic classification.</title>
        <authorList>
            <person name="Goeker M."/>
        </authorList>
    </citation>
    <scope>NUCLEOTIDE SEQUENCE [LARGE SCALE GENOMIC DNA]</scope>
    <source>
        <strain evidence="2 3">DSM 28697</strain>
    </source>
</reference>
<name>A0A4R6UHN2_9BACI</name>
<dbReference type="Pfam" id="PF11535">
    <property type="entry name" value="Calci_bind_CcbP"/>
    <property type="match status" value="1"/>
</dbReference>
<dbReference type="Pfam" id="PF19935">
    <property type="entry name" value="DUF6398"/>
    <property type="match status" value="1"/>
</dbReference>
<keyword evidence="3" id="KW-1185">Reference proteome</keyword>